<gene>
    <name evidence="4" type="ORF">PPROV_000154600</name>
</gene>
<evidence type="ECO:0000256" key="1">
    <source>
        <dbReference type="SAM" id="MobiDB-lite"/>
    </source>
</evidence>
<feature type="domain" description="Rubisco accumulation factor 1 helix turn helix" evidence="3">
    <location>
        <begin position="168"/>
        <end position="226"/>
    </location>
</feature>
<sequence length="546" mass="59411">MSRRFCVVDKTLFRDFSGWFPPLSSRPHVSFLSLTFLGGRRAPGKHPHPPGHFFVVVVLNHPCSRSLLLMASTCSYSGVCSRSSSRSSLGSRVNRVVKTHASLSGGRSRGGNGPGLGMGNNDRDGGGQGRQAFQQLDPDLVRAGREMKGTYRPWAPPTAGIVLAQEPPEELLRNLSNMNGLWHDLANSIPNLYRSGYTPASVEEETGISGTEQNTMYTASQVYLTLKGPELTDAERAWFDPLWGSGVLYELRMLNANERRKAGKYLAQMGVSDVLEARKVARALKDAVSRLKDMQRLGFAPSTGGLNEVSMGDAIAYSSYRIAQQERAYTNEHTIALRNALAAVESPAARDVITKEMVPPSAEELARERRMPNELQVTRLEADELGTRACMPVPLVGDVAMLRGITSLMGAPKVDLLDTLGTGYGLFRVPRDNGADFSYVPLPRWMSLDRAALPVALSIPYELMPGTERHARESKEKLLLLVDAIQPGTATEGPEDLAQWYLVNAGEGGMGVVGEWSIKALEDVAPSETVCAIVISAVRPASDDML</sequence>
<evidence type="ECO:0008006" key="6">
    <source>
        <dbReference type="Google" id="ProtNLM"/>
    </source>
</evidence>
<reference evidence="4" key="1">
    <citation type="submission" date="2020-10" db="EMBL/GenBank/DDBJ databases">
        <title>Unveiling of a novel bifunctional photoreceptor, Dualchrome1, isolated from a cosmopolitan green alga.</title>
        <authorList>
            <person name="Suzuki S."/>
            <person name="Kawachi M."/>
        </authorList>
    </citation>
    <scope>NUCLEOTIDE SEQUENCE</scope>
    <source>
        <strain evidence="4">NIES 2893</strain>
    </source>
</reference>
<name>A0A830HB26_9CHLO</name>
<keyword evidence="5" id="KW-1185">Reference proteome</keyword>
<dbReference type="PANTHER" id="PTHR35299:SF6">
    <property type="entry name" value="RUBISCO ACCUMULATION FACTOR 1"/>
    <property type="match status" value="1"/>
</dbReference>
<dbReference type="InterPro" id="IPR041358">
    <property type="entry name" value="Raf1_N"/>
</dbReference>
<protein>
    <recommendedName>
        <fullName evidence="6">Rubisco accumulation factor 1 C-terminal domain-containing protein</fullName>
    </recommendedName>
</protein>
<dbReference type="Proteomes" id="UP000660262">
    <property type="component" value="Unassembled WGS sequence"/>
</dbReference>
<dbReference type="PANTHER" id="PTHR35299">
    <property type="entry name" value="RUBISCO ACCUMULATION FACTOR 1"/>
    <property type="match status" value="1"/>
</dbReference>
<proteinExistence type="predicted"/>
<dbReference type="OrthoDB" id="2017169at2759"/>
<feature type="compositionally biased region" description="Gly residues" evidence="1">
    <location>
        <begin position="107"/>
        <end position="118"/>
    </location>
</feature>
<dbReference type="InterPro" id="IPR040781">
    <property type="entry name" value="Raf1_HTH"/>
</dbReference>
<evidence type="ECO:0000313" key="5">
    <source>
        <dbReference type="Proteomes" id="UP000660262"/>
    </source>
</evidence>
<evidence type="ECO:0000259" key="2">
    <source>
        <dbReference type="Pfam" id="PF18578"/>
    </source>
</evidence>
<dbReference type="AlphaFoldDB" id="A0A830HB26"/>
<evidence type="ECO:0000313" key="4">
    <source>
        <dbReference type="EMBL" id="GHP02791.1"/>
    </source>
</evidence>
<dbReference type="InterPro" id="IPR037494">
    <property type="entry name" value="RAF1"/>
</dbReference>
<comment type="caution">
    <text evidence="4">The sequence shown here is derived from an EMBL/GenBank/DDBJ whole genome shotgun (WGS) entry which is preliminary data.</text>
</comment>
<dbReference type="Pfam" id="PF18578">
    <property type="entry name" value="Raf1_N"/>
    <property type="match status" value="1"/>
</dbReference>
<organism evidence="4 5">
    <name type="scientific">Pycnococcus provasolii</name>
    <dbReference type="NCBI Taxonomy" id="41880"/>
    <lineage>
        <taxon>Eukaryota</taxon>
        <taxon>Viridiplantae</taxon>
        <taxon>Chlorophyta</taxon>
        <taxon>Pseudoscourfieldiophyceae</taxon>
        <taxon>Pseudoscourfieldiales</taxon>
        <taxon>Pycnococcaceae</taxon>
        <taxon>Pycnococcus</taxon>
    </lineage>
</organism>
<evidence type="ECO:0000259" key="3">
    <source>
        <dbReference type="Pfam" id="PF18579"/>
    </source>
</evidence>
<accession>A0A830HB26</accession>
<feature type="domain" description="Rubisco accumulation factor 1 alpha-helical" evidence="2">
    <location>
        <begin position="244"/>
        <end position="357"/>
    </location>
</feature>
<feature type="region of interest" description="Disordered" evidence="1">
    <location>
        <begin position="100"/>
        <end position="131"/>
    </location>
</feature>
<dbReference type="EMBL" id="BNJQ01000004">
    <property type="protein sequence ID" value="GHP02791.1"/>
    <property type="molecule type" value="Genomic_DNA"/>
</dbReference>
<dbReference type="Pfam" id="PF18579">
    <property type="entry name" value="Raf1_HTH"/>
    <property type="match status" value="1"/>
</dbReference>